<name>A0A4D6MZR2_VIGUN</name>
<dbReference type="AlphaFoldDB" id="A0A4D6MZR2"/>
<accession>A0A4D6MZR2</accession>
<dbReference type="Proteomes" id="UP000501690">
    <property type="component" value="Linkage Group LG9"/>
</dbReference>
<evidence type="ECO:0000313" key="1">
    <source>
        <dbReference type="EMBL" id="QCE06091.1"/>
    </source>
</evidence>
<reference evidence="1 2" key="1">
    <citation type="submission" date="2019-04" db="EMBL/GenBank/DDBJ databases">
        <title>An improved genome assembly and genetic linkage map for asparagus bean, Vigna unguiculata ssp. sesquipedialis.</title>
        <authorList>
            <person name="Xia Q."/>
            <person name="Zhang R."/>
            <person name="Dong Y."/>
        </authorList>
    </citation>
    <scope>NUCLEOTIDE SEQUENCE [LARGE SCALE GENOMIC DNA]</scope>
    <source>
        <tissue evidence="1">Leaf</tissue>
    </source>
</reference>
<keyword evidence="2" id="KW-1185">Reference proteome</keyword>
<evidence type="ECO:0000313" key="2">
    <source>
        <dbReference type="Proteomes" id="UP000501690"/>
    </source>
</evidence>
<proteinExistence type="predicted"/>
<sequence length="88" mass="9762">MWKSSPKNLGNSPCCAQPEPRAAEIPGMLSTPDLMGLQELLNLPGRVQESEIWVVRHLFVIGPLRVFVPIQKVLSVRIVGFIWVTGLV</sequence>
<gene>
    <name evidence="1" type="ORF">DEO72_LG9g1102</name>
</gene>
<protein>
    <submittedName>
        <fullName evidence="1">Uncharacterized protein</fullName>
    </submittedName>
</protein>
<organism evidence="1 2">
    <name type="scientific">Vigna unguiculata</name>
    <name type="common">Cowpea</name>
    <dbReference type="NCBI Taxonomy" id="3917"/>
    <lineage>
        <taxon>Eukaryota</taxon>
        <taxon>Viridiplantae</taxon>
        <taxon>Streptophyta</taxon>
        <taxon>Embryophyta</taxon>
        <taxon>Tracheophyta</taxon>
        <taxon>Spermatophyta</taxon>
        <taxon>Magnoliopsida</taxon>
        <taxon>eudicotyledons</taxon>
        <taxon>Gunneridae</taxon>
        <taxon>Pentapetalae</taxon>
        <taxon>rosids</taxon>
        <taxon>fabids</taxon>
        <taxon>Fabales</taxon>
        <taxon>Fabaceae</taxon>
        <taxon>Papilionoideae</taxon>
        <taxon>50 kb inversion clade</taxon>
        <taxon>NPAAA clade</taxon>
        <taxon>indigoferoid/millettioid clade</taxon>
        <taxon>Phaseoleae</taxon>
        <taxon>Vigna</taxon>
    </lineage>
</organism>
<dbReference type="EMBL" id="CP039353">
    <property type="protein sequence ID" value="QCE06091.1"/>
    <property type="molecule type" value="Genomic_DNA"/>
</dbReference>